<dbReference type="InterPro" id="IPR036508">
    <property type="entry name" value="Chitin-bd_dom_sf"/>
</dbReference>
<dbReference type="EMBL" id="JAODUO010001567">
    <property type="protein sequence ID" value="KAK2161669.1"/>
    <property type="molecule type" value="Genomic_DNA"/>
</dbReference>
<dbReference type="GO" id="GO:0008061">
    <property type="term" value="F:chitin binding"/>
    <property type="evidence" value="ECO:0007669"/>
    <property type="project" value="InterPro"/>
</dbReference>
<dbReference type="AlphaFoldDB" id="A0AAD9JZ11"/>
<feature type="chain" id="PRO_5041923631" description="Chitin-binding type-2 domain-containing protein" evidence="1">
    <location>
        <begin position="21"/>
        <end position="151"/>
    </location>
</feature>
<keyword evidence="1" id="KW-0732">Signal</keyword>
<evidence type="ECO:0000256" key="1">
    <source>
        <dbReference type="SAM" id="SignalP"/>
    </source>
</evidence>
<evidence type="ECO:0000313" key="4">
    <source>
        <dbReference type="Proteomes" id="UP001209878"/>
    </source>
</evidence>
<dbReference type="GO" id="GO:0005576">
    <property type="term" value="C:extracellular region"/>
    <property type="evidence" value="ECO:0007669"/>
    <property type="project" value="InterPro"/>
</dbReference>
<evidence type="ECO:0000313" key="3">
    <source>
        <dbReference type="EMBL" id="KAK2161669.1"/>
    </source>
</evidence>
<name>A0AAD9JZ11_RIDPI</name>
<feature type="domain" description="Chitin-binding type-2" evidence="2">
    <location>
        <begin position="26"/>
        <end position="74"/>
    </location>
</feature>
<dbReference type="PROSITE" id="PS50940">
    <property type="entry name" value="CHIT_BIND_II"/>
    <property type="match status" value="1"/>
</dbReference>
<organism evidence="3 4">
    <name type="scientific">Ridgeia piscesae</name>
    <name type="common">Tubeworm</name>
    <dbReference type="NCBI Taxonomy" id="27915"/>
    <lineage>
        <taxon>Eukaryota</taxon>
        <taxon>Metazoa</taxon>
        <taxon>Spiralia</taxon>
        <taxon>Lophotrochozoa</taxon>
        <taxon>Annelida</taxon>
        <taxon>Polychaeta</taxon>
        <taxon>Sedentaria</taxon>
        <taxon>Canalipalpata</taxon>
        <taxon>Sabellida</taxon>
        <taxon>Siboglinidae</taxon>
        <taxon>Ridgeia</taxon>
    </lineage>
</organism>
<gene>
    <name evidence="3" type="ORF">NP493_1567g00020</name>
</gene>
<evidence type="ECO:0000259" key="2">
    <source>
        <dbReference type="PROSITE" id="PS50940"/>
    </source>
</evidence>
<feature type="signal peptide" evidence="1">
    <location>
        <begin position="1"/>
        <end position="20"/>
    </location>
</feature>
<proteinExistence type="predicted"/>
<accession>A0AAD9JZ11</accession>
<reference evidence="3" key="1">
    <citation type="journal article" date="2023" name="Mol. Biol. Evol.">
        <title>Third-Generation Sequencing Reveals the Adaptive Role of the Epigenome in Three Deep-Sea Polychaetes.</title>
        <authorList>
            <person name="Perez M."/>
            <person name="Aroh O."/>
            <person name="Sun Y."/>
            <person name="Lan Y."/>
            <person name="Juniper S.K."/>
            <person name="Young C.R."/>
            <person name="Angers B."/>
            <person name="Qian P.Y."/>
        </authorList>
    </citation>
    <scope>NUCLEOTIDE SEQUENCE</scope>
    <source>
        <strain evidence="3">R07B-5</strain>
    </source>
</reference>
<keyword evidence="4" id="KW-1185">Reference proteome</keyword>
<dbReference type="Proteomes" id="UP001209878">
    <property type="component" value="Unassembled WGS sequence"/>
</dbReference>
<protein>
    <recommendedName>
        <fullName evidence="2">Chitin-binding type-2 domain-containing protein</fullName>
    </recommendedName>
</protein>
<comment type="caution">
    <text evidence="3">The sequence shown here is derived from an EMBL/GenBank/DDBJ whole genome shotgun (WGS) entry which is preliminary data.</text>
</comment>
<dbReference type="SUPFAM" id="SSF57625">
    <property type="entry name" value="Invertebrate chitin-binding proteins"/>
    <property type="match status" value="1"/>
</dbReference>
<sequence>MFKWSGVVAALFTAIVLCYSADDKCEELCDGKPDGMYASSCNFDCRHYVICFFGFSFKLKCRPDHYFDVEARKCVKECPTGPRGIVDCAERKDGLYQHCCFCDMYVTCANYGLFFHSRCGVGGPVWDDDAHKCLWNSTTCDKHVLYDSAAR</sequence>
<dbReference type="Pfam" id="PF01607">
    <property type="entry name" value="CBM_14"/>
    <property type="match status" value="1"/>
</dbReference>
<dbReference type="InterPro" id="IPR002557">
    <property type="entry name" value="Chitin-bd_dom"/>
</dbReference>